<dbReference type="Proteomes" id="UP000011939">
    <property type="component" value="Unassembled WGS sequence"/>
</dbReference>
<reference evidence="2 3" key="1">
    <citation type="journal article" date="2013" name="Genome Announc.">
        <title>Genome Sequence of Campylobacter showae UNSWCD, Isolated from a Patient with Crohn's Disease.</title>
        <authorList>
            <person name="Tay A.P."/>
            <person name="Kaakoush N.O."/>
            <person name="Deshpande N.P."/>
            <person name="Chen Z."/>
            <person name="Mitchell H."/>
            <person name="Wilkins M.R."/>
        </authorList>
    </citation>
    <scope>NUCLEOTIDE SEQUENCE [LARGE SCALE GENOMIC DNA]</scope>
    <source>
        <strain evidence="2 3">CSUNSWCD</strain>
    </source>
</reference>
<dbReference type="STRING" id="1244083.CSUNSWCD_1696"/>
<feature type="compositionally biased region" description="Basic and acidic residues" evidence="1">
    <location>
        <begin position="224"/>
        <end position="248"/>
    </location>
</feature>
<proteinExistence type="predicted"/>
<feature type="region of interest" description="Disordered" evidence="1">
    <location>
        <begin position="214"/>
        <end position="248"/>
    </location>
</feature>
<evidence type="ECO:0000256" key="1">
    <source>
        <dbReference type="SAM" id="MobiDB-lite"/>
    </source>
</evidence>
<organism evidence="2 3">
    <name type="scientific">Campylobacter showae CSUNSWCD</name>
    <dbReference type="NCBI Taxonomy" id="1244083"/>
    <lineage>
        <taxon>Bacteria</taxon>
        <taxon>Pseudomonadati</taxon>
        <taxon>Campylobacterota</taxon>
        <taxon>Epsilonproteobacteria</taxon>
        <taxon>Campylobacterales</taxon>
        <taxon>Campylobacteraceae</taxon>
        <taxon>Campylobacter</taxon>
    </lineage>
</organism>
<evidence type="ECO:0000313" key="3">
    <source>
        <dbReference type="Proteomes" id="UP000011939"/>
    </source>
</evidence>
<sequence>MSLTKSQISGLYVALFGRSSEGAGNEAWLKSANAKNLNLSSVANLMLDTTASKEFFGKSLESNENFIKHIYATLLNKDENTDVGGKAGWINMLNNTNDGGQVVSEILKAALNPVHAQSSDAATRDAHKTLINKIIASNVVADSVQDVPDGDIKTALNSFLKINDAITATSSAQDIKNVIINNKSNLTLGNSKLDESLSKNDKISVISQVTGKSESEIKSQFPNYDKDYVPTPEPKPDPKPEPKPDPDPIIEKTDVKTFLEKAASITDESTSFIIEDEAGNIQNNIDKIASNLKYVLSIKFSGSFTLDASKATTVLLNKISEGKIWLHNVTSDHLNLIKSSSVEKFFIDDSKDFTLDIATFISLKDKIANLDKLVLKDTSENIVKNFDYIKSHINSIKTLDSTDNAKINFIKAQYDAVKDVVSKDDKDNGVYEVNEQTGKAAMKPIDVKDGKAFTWEYSNDTTGVTYRIEFGKRDAQPEGSDIKVDMPDGKFYNGENMIKDYKISAYKIYEKDGYKVTEEYTPSTSKSGDITRDKFDDKGVLEEKILERSSGEKLTLTYNDGKLSYASKTDPKYANTDINFEISKDSENLDYKGKLYLNASSPEHLGTLTPSFNYKGKVTVTDSALDTKWTADIGKDEVVYRAYDGRFSDDVTLVSKAAYTVNSSYGVDTFDIAQTLQENANLKKISINADTNNLSNGSKMAVLDNAQDKITLPSNITELTRAQEGVNQENIEEKLSTLGVGKAQYFLQNVGENKFNAYMALNTDGVEGYQKDSDTLIEVKDVESRSYFTGIKEGATSIYKKLTPDFTTPTPSSFEDAAAKDVIDGKSKIWEYEDTVANKAYQTVFEKAQDENSGFKFAQGVFFDKNEKVLNTTGWQTRAKVYEIDKSTPNVEIVKALSNNEGGRVTQTITKTYDASNKLIKQVLQDSSYSQNDKTVDVTYENEQIKSATIKSAEYANKTVKFDVSSDNEASMLTTKSPLTMDLSKPWDLSPLSDVTKGLKGTATITDKALDKKAVAQIGDTQTTFKIYENINSDKITLISKAQGNNGSFLSKEEFDLKETIAQNTDQKEISIESGTGMMKISKNEKIKLPENINKISKAADGTDSSNLTEKLANLKNGEGAYFLENVGADKFNAYLALNTDGEEGYQDGSDTLVKISGVAYGAGFSDVDGGYTTLS</sequence>
<accession>M5ISD2</accession>
<name>M5ISD2_9BACT</name>
<comment type="caution">
    <text evidence="2">The sequence shown here is derived from an EMBL/GenBank/DDBJ whole genome shotgun (WGS) entry which is preliminary data.</text>
</comment>
<dbReference type="AlphaFoldDB" id="M5ISD2"/>
<dbReference type="EMBL" id="AMZQ01000005">
    <property type="protein sequence ID" value="EKU11658.1"/>
    <property type="molecule type" value="Genomic_DNA"/>
</dbReference>
<evidence type="ECO:0000313" key="2">
    <source>
        <dbReference type="EMBL" id="EKU11658.1"/>
    </source>
</evidence>
<dbReference type="OrthoDB" id="9923594at2"/>
<protein>
    <submittedName>
        <fullName evidence="2">S-layer protein</fullName>
    </submittedName>
</protein>
<gene>
    <name evidence="2" type="ORF">CSUNSWCD_1696</name>
</gene>
<dbReference type="eggNOG" id="COG2931">
    <property type="taxonomic scope" value="Bacteria"/>
</dbReference>
<dbReference type="PATRIC" id="fig|1244083.3.peg.939"/>
<dbReference type="RefSeq" id="WP_009494383.1">
    <property type="nucleotide sequence ID" value="NZ_AMZQ01000005.1"/>
</dbReference>